<protein>
    <submittedName>
        <fullName evidence="11">Atypical chemokine receptor 3</fullName>
    </submittedName>
</protein>
<evidence type="ECO:0000256" key="3">
    <source>
        <dbReference type="ARBA" id="ARBA00022989"/>
    </source>
</evidence>
<organism evidence="11 12">
    <name type="scientific">Sciurus carolinensis</name>
    <name type="common">Eastern gray squirrel</name>
    <dbReference type="NCBI Taxonomy" id="30640"/>
    <lineage>
        <taxon>Eukaryota</taxon>
        <taxon>Metazoa</taxon>
        <taxon>Chordata</taxon>
        <taxon>Craniata</taxon>
        <taxon>Vertebrata</taxon>
        <taxon>Euteleostomi</taxon>
        <taxon>Mammalia</taxon>
        <taxon>Eutheria</taxon>
        <taxon>Euarchontoglires</taxon>
        <taxon>Glires</taxon>
        <taxon>Rodentia</taxon>
        <taxon>Sciuromorpha</taxon>
        <taxon>Sciuridae</taxon>
        <taxon>Sciurinae</taxon>
        <taxon>Sciurini</taxon>
        <taxon>Sciurus</taxon>
    </lineage>
</organism>
<evidence type="ECO:0000256" key="4">
    <source>
        <dbReference type="ARBA" id="ARBA00023040"/>
    </source>
</evidence>
<keyword evidence="2 8" id="KW-0812">Transmembrane</keyword>
<dbReference type="GO" id="GO:0009897">
    <property type="term" value="C:external side of plasma membrane"/>
    <property type="evidence" value="ECO:0007669"/>
    <property type="project" value="TreeGrafter"/>
</dbReference>
<dbReference type="GO" id="GO:0019957">
    <property type="term" value="F:C-C chemokine binding"/>
    <property type="evidence" value="ECO:0007669"/>
    <property type="project" value="TreeGrafter"/>
</dbReference>
<dbReference type="GO" id="GO:0007204">
    <property type="term" value="P:positive regulation of cytosolic calcium ion concentration"/>
    <property type="evidence" value="ECO:0007669"/>
    <property type="project" value="TreeGrafter"/>
</dbReference>
<dbReference type="PRINTS" id="PR00237">
    <property type="entry name" value="GPCRRHODOPSN"/>
</dbReference>
<keyword evidence="5 9" id="KW-0472">Membrane</keyword>
<dbReference type="PROSITE" id="PS50262">
    <property type="entry name" value="G_PROTEIN_RECEP_F1_2"/>
    <property type="match status" value="1"/>
</dbReference>
<evidence type="ECO:0000259" key="10">
    <source>
        <dbReference type="PROSITE" id="PS50262"/>
    </source>
</evidence>
<feature type="domain" description="G-protein coupled receptors family 1 profile" evidence="10">
    <location>
        <begin position="1"/>
        <end position="119"/>
    </location>
</feature>
<dbReference type="InterPro" id="IPR001416">
    <property type="entry name" value="ACKR3"/>
</dbReference>
<evidence type="ECO:0000256" key="9">
    <source>
        <dbReference type="SAM" id="Phobius"/>
    </source>
</evidence>
<evidence type="ECO:0000256" key="2">
    <source>
        <dbReference type="ARBA" id="ARBA00022692"/>
    </source>
</evidence>
<dbReference type="Pfam" id="PF00001">
    <property type="entry name" value="7tm_1"/>
    <property type="match status" value="1"/>
</dbReference>
<dbReference type="GO" id="GO:0016493">
    <property type="term" value="F:C-C chemokine receptor activity"/>
    <property type="evidence" value="ECO:0007669"/>
    <property type="project" value="TreeGrafter"/>
</dbReference>
<dbReference type="GO" id="GO:0001525">
    <property type="term" value="P:angiogenesis"/>
    <property type="evidence" value="ECO:0007669"/>
    <property type="project" value="InterPro"/>
</dbReference>
<evidence type="ECO:0000313" key="12">
    <source>
        <dbReference type="Proteomes" id="UP001166674"/>
    </source>
</evidence>
<comment type="similarity">
    <text evidence="8">Belongs to the G-protein coupled receptor 1 family.</text>
</comment>
<reference evidence="11" key="1">
    <citation type="submission" date="2020-03" db="EMBL/GenBank/DDBJ databases">
        <title>Studies in the Genomics of Life Span.</title>
        <authorList>
            <person name="Glass D."/>
        </authorList>
    </citation>
    <scope>NUCLEOTIDE SEQUENCE</scope>
    <source>
        <strain evidence="11">SUZIE</strain>
        <tissue evidence="11">Muscle</tissue>
    </source>
</reference>
<dbReference type="Gene3D" id="1.20.1070.10">
    <property type="entry name" value="Rhodopsin 7-helix transmembrane proteins"/>
    <property type="match status" value="1"/>
</dbReference>
<gene>
    <name evidence="11" type="ORF">SUZIE_148775</name>
</gene>
<feature type="transmembrane region" description="Helical" evidence="9">
    <location>
        <begin position="97"/>
        <end position="119"/>
    </location>
</feature>
<keyword evidence="4 8" id="KW-0297">G-protein coupled receptor</keyword>
<dbReference type="PANTHER" id="PTHR10489:SF931">
    <property type="entry name" value="ATYPICAL CHEMOKINE RECEPTOR 3"/>
    <property type="match status" value="1"/>
</dbReference>
<name>A0AA41MUU0_SCICA</name>
<dbReference type="GO" id="GO:0019722">
    <property type="term" value="P:calcium-mediated signaling"/>
    <property type="evidence" value="ECO:0007669"/>
    <property type="project" value="TreeGrafter"/>
</dbReference>
<comment type="caution">
    <text evidence="11">The sequence shown here is derived from an EMBL/GenBank/DDBJ whole genome shotgun (WGS) entry which is preliminary data.</text>
</comment>
<dbReference type="GO" id="GO:0060326">
    <property type="term" value="P:cell chemotaxis"/>
    <property type="evidence" value="ECO:0007669"/>
    <property type="project" value="TreeGrafter"/>
</dbReference>
<evidence type="ECO:0000256" key="8">
    <source>
        <dbReference type="RuleBase" id="RU000688"/>
    </source>
</evidence>
<dbReference type="GO" id="GO:0015026">
    <property type="term" value="F:coreceptor activity"/>
    <property type="evidence" value="ECO:0007669"/>
    <property type="project" value="InterPro"/>
</dbReference>
<accession>A0AA41MUU0</accession>
<feature type="transmembrane region" description="Helical" evidence="9">
    <location>
        <begin position="49"/>
        <end position="67"/>
    </location>
</feature>
<keyword evidence="3 9" id="KW-1133">Transmembrane helix</keyword>
<dbReference type="PANTHER" id="PTHR10489">
    <property type="entry name" value="CELL ADHESION MOLECULE"/>
    <property type="match status" value="1"/>
</dbReference>
<sequence length="196" mass="22031">MDELTCKVTHLIFSINLVGSIFFLTCMSVDRYLSITYFTSTSSHRKKIVCCILCVLVWLMAFCVSVPDTYYLKSITSASNNETYCWSFYHEHSIKKWLIMELVSVVLGFTIPFCIIGVLPNAHQSHHGVSTVCHTVPVIGALLCQSHAVQLHQLQLPIQADEGFVFKYSAKTGLSKVIDTSRVSETECLVLKQNTK</sequence>
<keyword evidence="6 8" id="KW-0675">Receptor</keyword>
<dbReference type="InterPro" id="IPR017452">
    <property type="entry name" value="GPCR_Rhodpsn_7TM"/>
</dbReference>
<dbReference type="InterPro" id="IPR000276">
    <property type="entry name" value="GPCR_Rhodpsn"/>
</dbReference>
<dbReference type="Proteomes" id="UP001166674">
    <property type="component" value="Unassembled WGS sequence"/>
</dbReference>
<dbReference type="SUPFAM" id="SSF81321">
    <property type="entry name" value="Family A G protein-coupled receptor-like"/>
    <property type="match status" value="1"/>
</dbReference>
<feature type="transmembrane region" description="Helical" evidence="9">
    <location>
        <begin position="12"/>
        <end position="29"/>
    </location>
</feature>
<evidence type="ECO:0000256" key="6">
    <source>
        <dbReference type="ARBA" id="ARBA00023170"/>
    </source>
</evidence>
<proteinExistence type="inferred from homology"/>
<keyword evidence="12" id="KW-1185">Reference proteome</keyword>
<dbReference type="InterPro" id="IPR050119">
    <property type="entry name" value="CCR1-9-like"/>
</dbReference>
<evidence type="ECO:0000313" key="11">
    <source>
        <dbReference type="EMBL" id="MBZ3878605.1"/>
    </source>
</evidence>
<comment type="subcellular location">
    <subcellularLocation>
        <location evidence="1">Membrane</location>
        <topology evidence="1">Multi-pass membrane protein</topology>
    </subcellularLocation>
</comment>
<dbReference type="AlphaFoldDB" id="A0AA41MUU0"/>
<dbReference type="PROSITE" id="PS00237">
    <property type="entry name" value="G_PROTEIN_RECEP_F1_1"/>
    <property type="match status" value="1"/>
</dbReference>
<keyword evidence="7 8" id="KW-0807">Transducer</keyword>
<dbReference type="PRINTS" id="PR00646">
    <property type="entry name" value="RDC1ORPHANR"/>
</dbReference>
<evidence type="ECO:0000256" key="1">
    <source>
        <dbReference type="ARBA" id="ARBA00004141"/>
    </source>
</evidence>
<evidence type="ECO:0000256" key="5">
    <source>
        <dbReference type="ARBA" id="ARBA00023136"/>
    </source>
</evidence>
<evidence type="ECO:0000256" key="7">
    <source>
        <dbReference type="ARBA" id="ARBA00023224"/>
    </source>
</evidence>
<dbReference type="GO" id="GO:0001570">
    <property type="term" value="P:vasculogenesis"/>
    <property type="evidence" value="ECO:0007669"/>
    <property type="project" value="InterPro"/>
</dbReference>
<dbReference type="EMBL" id="JAATJV010332743">
    <property type="protein sequence ID" value="MBZ3878605.1"/>
    <property type="molecule type" value="Genomic_DNA"/>
</dbReference>
<dbReference type="GO" id="GO:0006955">
    <property type="term" value="P:immune response"/>
    <property type="evidence" value="ECO:0007669"/>
    <property type="project" value="TreeGrafter"/>
</dbReference>